<dbReference type="RefSeq" id="XP_007335908.1">
    <property type="nucleotide sequence ID" value="XM_007335846.1"/>
</dbReference>
<sequence>MGVGANETFFDRRGGGMSTGVRPLRVDKPAHKFGKFESDSVRIGRHPRCDAGHAVEDPV</sequence>
<evidence type="ECO:0000313" key="3">
    <source>
        <dbReference type="Proteomes" id="UP000008493"/>
    </source>
</evidence>
<evidence type="ECO:0000256" key="1">
    <source>
        <dbReference type="SAM" id="MobiDB-lite"/>
    </source>
</evidence>
<accession>K5WRS4</accession>
<dbReference type="Proteomes" id="UP000008493">
    <property type="component" value="Unassembled WGS sequence"/>
</dbReference>
<keyword evidence="3" id="KW-1185">Reference proteome</keyword>
<name>K5WRS4_AGABU</name>
<dbReference type="KEGG" id="abp:AGABI1DRAFT134741"/>
<dbReference type="GeneID" id="18828353"/>
<evidence type="ECO:0000313" key="2">
    <source>
        <dbReference type="EMBL" id="EKM73453.1"/>
    </source>
</evidence>
<organism evidence="2 3">
    <name type="scientific">Agaricus bisporus var. burnettii (strain JB137-S8 / ATCC MYA-4627 / FGSC 10392)</name>
    <name type="common">White button mushroom</name>
    <dbReference type="NCBI Taxonomy" id="597362"/>
    <lineage>
        <taxon>Eukaryota</taxon>
        <taxon>Fungi</taxon>
        <taxon>Dikarya</taxon>
        <taxon>Basidiomycota</taxon>
        <taxon>Agaricomycotina</taxon>
        <taxon>Agaricomycetes</taxon>
        <taxon>Agaricomycetidae</taxon>
        <taxon>Agaricales</taxon>
        <taxon>Agaricineae</taxon>
        <taxon>Agaricaceae</taxon>
        <taxon>Agaricus</taxon>
    </lineage>
</organism>
<dbReference type="InParanoid" id="K5WRS4"/>
<gene>
    <name evidence="2" type="ORF">AGABI1DRAFT_134741</name>
</gene>
<feature type="region of interest" description="Disordered" evidence="1">
    <location>
        <begin position="1"/>
        <end position="26"/>
    </location>
</feature>
<protein>
    <submittedName>
        <fullName evidence="2">Uncharacterized protein</fullName>
    </submittedName>
</protein>
<reference evidence="3" key="1">
    <citation type="journal article" date="2012" name="Proc. Natl. Acad. Sci. U.S.A.">
        <title>Genome sequence of the button mushroom Agaricus bisporus reveals mechanisms governing adaptation to a humic-rich ecological niche.</title>
        <authorList>
            <person name="Morin E."/>
            <person name="Kohler A."/>
            <person name="Baker A.R."/>
            <person name="Foulongne-Oriol M."/>
            <person name="Lombard V."/>
            <person name="Nagy L.G."/>
            <person name="Ohm R.A."/>
            <person name="Patyshakuliyeva A."/>
            <person name="Brun A."/>
            <person name="Aerts A.L."/>
            <person name="Bailey A.M."/>
            <person name="Billette C."/>
            <person name="Coutinho P.M."/>
            <person name="Deakin G."/>
            <person name="Doddapaneni H."/>
            <person name="Floudas D."/>
            <person name="Grimwood J."/>
            <person name="Hilden K."/>
            <person name="Kuees U."/>
            <person name="LaButti K.M."/>
            <person name="Lapidus A."/>
            <person name="Lindquist E.A."/>
            <person name="Lucas S.M."/>
            <person name="Murat C."/>
            <person name="Riley R.W."/>
            <person name="Salamov A.A."/>
            <person name="Schmutz J."/>
            <person name="Subramanian V."/>
            <person name="Woesten H.A.B."/>
            <person name="Xu J."/>
            <person name="Eastwood D.C."/>
            <person name="Foster G.D."/>
            <person name="Sonnenberg A.S."/>
            <person name="Cullen D."/>
            <person name="de Vries R.P."/>
            <person name="Lundell T."/>
            <person name="Hibbett D.S."/>
            <person name="Henrissat B."/>
            <person name="Burton K.S."/>
            <person name="Kerrigan R.W."/>
            <person name="Challen M.P."/>
            <person name="Grigoriev I.V."/>
            <person name="Martin F."/>
        </authorList>
    </citation>
    <scope>NUCLEOTIDE SEQUENCE [LARGE SCALE GENOMIC DNA]</scope>
    <source>
        <strain evidence="3">JB137-S8 / ATCC MYA-4627 / FGSC 10392</strain>
    </source>
</reference>
<dbReference type="HOGENOM" id="CLU_2960190_0_0_1"/>
<dbReference type="AlphaFoldDB" id="K5WRS4"/>
<dbReference type="EMBL" id="JH972695">
    <property type="protein sequence ID" value="EKM73453.1"/>
    <property type="molecule type" value="Genomic_DNA"/>
</dbReference>
<proteinExistence type="predicted"/>